<evidence type="ECO:0000313" key="2">
    <source>
        <dbReference type="Proteomes" id="UP001321186"/>
    </source>
</evidence>
<sequence>MKRRDYLKNIGLSSLGLAALNPQVKAMEALEGAPDPKKVAPLKVPNGRTMDEAERDAKLMAEKFLNAHELATITILSDIIIPADAKSGSASQSGVTKFIEFIVKDKPEFKTPMRGGLRWLDGESKRRFSKLFTEITPKQRIEIVEDIAYPEKVKPQFSQGVNFFTLMRNLTATGFYTSRIGLDDLAYKGNTPNDWKGVPDEVLKQYGLSYDD</sequence>
<dbReference type="EMBL" id="JAANOH010000003">
    <property type="protein sequence ID" value="MCZ2475442.1"/>
    <property type="molecule type" value="Genomic_DNA"/>
</dbReference>
<protein>
    <submittedName>
        <fullName evidence="1">Gluconate 2-dehydrogenase subunit 3 family protein</fullName>
    </submittedName>
</protein>
<proteinExistence type="predicted"/>
<dbReference type="RefSeq" id="WP_269010185.1">
    <property type="nucleotide sequence ID" value="NZ_JAANOH010000003.1"/>
</dbReference>
<evidence type="ECO:0000313" key="1">
    <source>
        <dbReference type="EMBL" id="MCZ2475442.1"/>
    </source>
</evidence>
<dbReference type="InterPro" id="IPR027056">
    <property type="entry name" value="Gluconate_2DH_su3"/>
</dbReference>
<organism evidence="1 2">
    <name type="scientific">Aquirufa ecclesiirivi</name>
    <dbReference type="NCBI Taxonomy" id="2715124"/>
    <lineage>
        <taxon>Bacteria</taxon>
        <taxon>Pseudomonadati</taxon>
        <taxon>Bacteroidota</taxon>
        <taxon>Cytophagia</taxon>
        <taxon>Cytophagales</taxon>
        <taxon>Flectobacillaceae</taxon>
        <taxon>Aquirufa</taxon>
    </lineage>
</organism>
<comment type="caution">
    <text evidence="1">The sequence shown here is derived from an EMBL/GenBank/DDBJ whole genome shotgun (WGS) entry which is preliminary data.</text>
</comment>
<reference evidence="1 2" key="1">
    <citation type="submission" date="2020-03" db="EMBL/GenBank/DDBJ databases">
        <authorList>
            <person name="Pitt A."/>
            <person name="Hahn M.W."/>
        </authorList>
    </citation>
    <scope>NUCLEOTIDE SEQUENCE [LARGE SCALE GENOMIC DNA]</scope>
    <source>
        <strain evidence="1 2">5A-MARBSE</strain>
    </source>
</reference>
<gene>
    <name evidence="1" type="ORF">G9H61_08295</name>
</gene>
<name>A0ABT4JGP1_9BACT</name>
<accession>A0ABT4JGP1</accession>
<dbReference type="Proteomes" id="UP001321186">
    <property type="component" value="Unassembled WGS sequence"/>
</dbReference>
<dbReference type="Pfam" id="PF13618">
    <property type="entry name" value="Gluconate_2-dh3"/>
    <property type="match status" value="1"/>
</dbReference>
<keyword evidence="2" id="KW-1185">Reference proteome</keyword>